<feature type="chain" id="PRO_5012297498" description="Lipoprotein" evidence="1">
    <location>
        <begin position="21"/>
        <end position="118"/>
    </location>
</feature>
<dbReference type="OrthoDB" id="512976at2"/>
<evidence type="ECO:0000313" key="3">
    <source>
        <dbReference type="EMBL" id="SIP71214.1"/>
    </source>
</evidence>
<proteinExistence type="predicted"/>
<organism evidence="3 4">
    <name type="scientific">Xenorhabdus innexi</name>
    <dbReference type="NCBI Taxonomy" id="290109"/>
    <lineage>
        <taxon>Bacteria</taxon>
        <taxon>Pseudomonadati</taxon>
        <taxon>Pseudomonadota</taxon>
        <taxon>Gammaproteobacteria</taxon>
        <taxon>Enterobacterales</taxon>
        <taxon>Morganellaceae</taxon>
        <taxon>Xenorhabdus</taxon>
    </lineage>
</organism>
<dbReference type="EMBL" id="NIBU01000073">
    <property type="protein sequence ID" value="PHM30056.1"/>
    <property type="molecule type" value="Genomic_DNA"/>
</dbReference>
<name>A0A1N6MR14_9GAMM</name>
<evidence type="ECO:0000313" key="5">
    <source>
        <dbReference type="Proteomes" id="UP000224871"/>
    </source>
</evidence>
<gene>
    <name evidence="2" type="ORF">Xinn_03574</name>
    <name evidence="3" type="ORF">XIS1_1100010</name>
</gene>
<feature type="signal peptide" evidence="1">
    <location>
        <begin position="1"/>
        <end position="20"/>
    </location>
</feature>
<evidence type="ECO:0008006" key="6">
    <source>
        <dbReference type="Google" id="ProtNLM"/>
    </source>
</evidence>
<reference evidence="2 5" key="3">
    <citation type="journal article" date="2017" name="Nat. Microbiol.">
        <title>Natural product diversity associated with the nematode symbionts Photorhabdus and Xenorhabdus.</title>
        <authorList>
            <person name="Tobias N.J."/>
            <person name="Wolff H."/>
            <person name="Djahanschiri B."/>
            <person name="Grundmann F."/>
            <person name="Kronenwerth M."/>
            <person name="Shi Y.M."/>
            <person name="Simonyi S."/>
            <person name="Grun P."/>
            <person name="Shapiro-Ilan D."/>
            <person name="Pidot S.J."/>
            <person name="Stinear T.P."/>
            <person name="Ebersberger I."/>
            <person name="Bode H.B."/>
        </authorList>
    </citation>
    <scope>NUCLEOTIDE SEQUENCE [LARGE SCALE GENOMIC DNA]</scope>
    <source>
        <strain evidence="2 5">DSM 16336</strain>
    </source>
</reference>
<dbReference type="Proteomes" id="UP000224871">
    <property type="component" value="Unassembled WGS sequence"/>
</dbReference>
<protein>
    <recommendedName>
        <fullName evidence="6">Lipoprotein</fullName>
    </recommendedName>
</protein>
<dbReference type="EMBL" id="FTLG01000014">
    <property type="protein sequence ID" value="SIP71214.1"/>
    <property type="molecule type" value="Genomic_DNA"/>
</dbReference>
<sequence length="118" mass="13578">MMKKILLAFMLSLFSFVSFADDATIFETKTYHIAIYNLCPEGYVSCEDVKSVVKNKKKHTSLIMKGSTMNRDCDTGSCSFYGYKFKSKGITYTIYQQGILYISKDKKVLFSEEGTFRY</sequence>
<evidence type="ECO:0000313" key="2">
    <source>
        <dbReference type="EMBL" id="PHM30056.1"/>
    </source>
</evidence>
<reference evidence="4" key="2">
    <citation type="submission" date="2016-12" db="EMBL/GenBank/DDBJ databases">
        <authorList>
            <person name="Gaudriault S."/>
        </authorList>
    </citation>
    <scope>NUCLEOTIDE SEQUENCE [LARGE SCALE GENOMIC DNA]</scope>
    <source>
        <strain evidence="4">HGB1681 (deposited as PTA-6826 in the American Type Culture Collection)</strain>
    </source>
</reference>
<keyword evidence="1" id="KW-0732">Signal</keyword>
<evidence type="ECO:0000256" key="1">
    <source>
        <dbReference type="SAM" id="SignalP"/>
    </source>
</evidence>
<keyword evidence="5" id="KW-1185">Reference proteome</keyword>
<dbReference type="AlphaFoldDB" id="A0A1N6MR14"/>
<accession>A0A1N6MR14</accession>
<dbReference type="Proteomes" id="UP000196435">
    <property type="component" value="Unassembled WGS sequence"/>
</dbReference>
<reference evidence="3" key="1">
    <citation type="submission" date="2016-12" db="EMBL/GenBank/DDBJ databases">
        <authorList>
            <person name="Song W.-J."/>
            <person name="Kurnit D.M."/>
        </authorList>
    </citation>
    <scope>NUCLEOTIDE SEQUENCE [LARGE SCALE GENOMIC DNA]</scope>
    <source>
        <strain evidence="3">HGB1681</strain>
    </source>
</reference>
<evidence type="ECO:0000313" key="4">
    <source>
        <dbReference type="Proteomes" id="UP000196435"/>
    </source>
</evidence>
<dbReference type="RefSeq" id="WP_086954643.1">
    <property type="nucleotide sequence ID" value="NZ_CAWNQC010000274.1"/>
</dbReference>